<sequence length="377" mass="41683">MPARRTVSSFRPHHSTRLGVLALAALLVSGCSVLETDKIDYKSAKRASTLEVPPDLTQINRESRYVVPGTSVTASGFQTTQTTAAAAAGTAVAAASLGDVRIERSGSQRWLVIKRPADQLWQPVVDFWQENGFLLTQDQQALGIMETDWAENRAKLPQDVIRSTLGKVFDSLYSTGERDRFRTRLERTADGGTEIYISHRGMIEVYANDRKDQTMWQPRPADPELETEFLRRLMVKLGVPQEQAKAQAASTTVPSAARATTLNGAPALEFDDNFDRAWRRVGLSLDRTGFTVEDRDRAQGLYFVRYVAPDPNTSKEPSFLGRLFGAGKPADATPVRYRILVRSVGDKTTVSVLDAQGQPDKSANAQRITQVLVDDLK</sequence>
<dbReference type="RefSeq" id="WP_382224628.1">
    <property type="nucleotide sequence ID" value="NZ_JBHTCA010000011.1"/>
</dbReference>
<dbReference type="Pfam" id="PF06804">
    <property type="entry name" value="Lipoprotein_18"/>
    <property type="match status" value="1"/>
</dbReference>
<organism evidence="1 2">
    <name type="scientific">Hydrogenophaga atypica</name>
    <dbReference type="NCBI Taxonomy" id="249409"/>
    <lineage>
        <taxon>Bacteria</taxon>
        <taxon>Pseudomonadati</taxon>
        <taxon>Pseudomonadota</taxon>
        <taxon>Betaproteobacteria</taxon>
        <taxon>Burkholderiales</taxon>
        <taxon>Comamonadaceae</taxon>
        <taxon>Hydrogenophaga</taxon>
    </lineage>
</organism>
<dbReference type="Gene3D" id="3.30.310.170">
    <property type="entry name" value="Outer membrane protein assembly factor BamC"/>
    <property type="match status" value="1"/>
</dbReference>
<protein>
    <submittedName>
        <fullName evidence="1">Outer membrane protein assembly factor BamC</fullName>
    </submittedName>
</protein>
<keyword evidence="2" id="KW-1185">Reference proteome</keyword>
<proteinExistence type="predicted"/>
<evidence type="ECO:0000313" key="2">
    <source>
        <dbReference type="Proteomes" id="UP001596501"/>
    </source>
</evidence>
<dbReference type="InterPro" id="IPR042268">
    <property type="entry name" value="BamC_C"/>
</dbReference>
<dbReference type="PROSITE" id="PS51257">
    <property type="entry name" value="PROKAR_LIPOPROTEIN"/>
    <property type="match status" value="1"/>
</dbReference>
<gene>
    <name evidence="1" type="primary">bamC</name>
    <name evidence="1" type="ORF">ACFQPB_14500</name>
</gene>
<accession>A0ABW2QKZ1</accession>
<reference evidence="2" key="1">
    <citation type="journal article" date="2019" name="Int. J. Syst. Evol. Microbiol.">
        <title>The Global Catalogue of Microorganisms (GCM) 10K type strain sequencing project: providing services to taxonomists for standard genome sequencing and annotation.</title>
        <authorList>
            <consortium name="The Broad Institute Genomics Platform"/>
            <consortium name="The Broad Institute Genome Sequencing Center for Infectious Disease"/>
            <person name="Wu L."/>
            <person name="Ma J."/>
        </authorList>
    </citation>
    <scope>NUCLEOTIDE SEQUENCE [LARGE SCALE GENOMIC DNA]</scope>
    <source>
        <strain evidence="2">CGMCC 1.12371</strain>
    </source>
</reference>
<dbReference type="EMBL" id="JBHTCA010000011">
    <property type="protein sequence ID" value="MFC7410075.1"/>
    <property type="molecule type" value="Genomic_DNA"/>
</dbReference>
<name>A0ABW2QKZ1_9BURK</name>
<dbReference type="InterPro" id="IPR010653">
    <property type="entry name" value="NlpB/DapX"/>
</dbReference>
<dbReference type="Proteomes" id="UP001596501">
    <property type="component" value="Unassembled WGS sequence"/>
</dbReference>
<comment type="caution">
    <text evidence="1">The sequence shown here is derived from an EMBL/GenBank/DDBJ whole genome shotgun (WGS) entry which is preliminary data.</text>
</comment>
<evidence type="ECO:0000313" key="1">
    <source>
        <dbReference type="EMBL" id="MFC7410075.1"/>
    </source>
</evidence>